<dbReference type="SMART" id="SM00148">
    <property type="entry name" value="PLCXc"/>
    <property type="match status" value="1"/>
</dbReference>
<feature type="domain" description="Phosphatidylinositol-specific phospholipase C X" evidence="2">
    <location>
        <begin position="55"/>
        <end position="194"/>
    </location>
</feature>
<dbReference type="GO" id="GO:0008081">
    <property type="term" value="F:phosphoric diester hydrolase activity"/>
    <property type="evidence" value="ECO:0007669"/>
    <property type="project" value="InterPro"/>
</dbReference>
<gene>
    <name evidence="3" type="ORF">Tdes44962_MAKER04939</name>
</gene>
<keyword evidence="1" id="KW-0472">Membrane</keyword>
<keyword evidence="1" id="KW-1133">Transmembrane helix</keyword>
<dbReference type="PROSITE" id="PS50007">
    <property type="entry name" value="PIPLC_X_DOMAIN"/>
    <property type="match status" value="1"/>
</dbReference>
<organism evidence="3 4">
    <name type="scientific">Teratosphaeria destructans</name>
    <dbReference type="NCBI Taxonomy" id="418781"/>
    <lineage>
        <taxon>Eukaryota</taxon>
        <taxon>Fungi</taxon>
        <taxon>Dikarya</taxon>
        <taxon>Ascomycota</taxon>
        <taxon>Pezizomycotina</taxon>
        <taxon>Dothideomycetes</taxon>
        <taxon>Dothideomycetidae</taxon>
        <taxon>Mycosphaerellales</taxon>
        <taxon>Teratosphaeriaceae</taxon>
        <taxon>Teratosphaeria</taxon>
    </lineage>
</organism>
<dbReference type="AlphaFoldDB" id="A0A9W7SL76"/>
<dbReference type="OrthoDB" id="1046782at2759"/>
<evidence type="ECO:0000259" key="2">
    <source>
        <dbReference type="SMART" id="SM00148"/>
    </source>
</evidence>
<evidence type="ECO:0000256" key="1">
    <source>
        <dbReference type="SAM" id="Phobius"/>
    </source>
</evidence>
<name>A0A9W7SL76_9PEZI</name>
<dbReference type="GO" id="GO:0006629">
    <property type="term" value="P:lipid metabolic process"/>
    <property type="evidence" value="ECO:0007669"/>
    <property type="project" value="InterPro"/>
</dbReference>
<dbReference type="InterPro" id="IPR017946">
    <property type="entry name" value="PLC-like_Pdiesterase_TIM-brl"/>
</dbReference>
<dbReference type="Gene3D" id="3.20.20.190">
    <property type="entry name" value="Phosphatidylinositol (PI) phosphodiesterase"/>
    <property type="match status" value="1"/>
</dbReference>
<sequence>MLARGIWGRERLRQNGEYTGVLDQRERGHGTLGGGRYERGRKSYEGIDWMAKLAEDTLISNVTIPGTHDSAAYTYSWPFVQTQNMDIATQLNAGIRYFDLRCGLRDEILEMVHGSAFLGLTLTSVLDTLCAWLSEHESEALIVQIKQDRKPERSTVHFAQAIWKCLSKNSARWRTANTTPTLAELRGKIQLLRRFEGPSLHAYGIDVTRWQDNPSRPFTIYGRHQVLLTIQDHYSFPDPESLPNLIATKGGDVAELLNRAAADPDKGHWYINFTSAYEFNLYYQLPPREVAIGGWWAFHWEEGMNPRIRGYLEQHTGRRRYGIVAMDFPEKGADDLIKTLIMSNFGGGESDSRTILQLLVKVVFLLLLLLLLVVGLAVVVKFLLDDRMLKWVQDHGM</sequence>
<dbReference type="Pfam" id="PF00388">
    <property type="entry name" value="PI-PLC-X"/>
    <property type="match status" value="1"/>
</dbReference>
<reference evidence="3 4" key="1">
    <citation type="journal article" date="2018" name="IMA Fungus">
        <title>IMA Genome-F 10: Nine draft genome sequences of Claviceps purpurea s.lat., including C. arundinis, C. humidiphila, and C. cf. spartinae, pseudomolecules for the pitch canker pathogen Fusarium circinatum, draft genome of Davidsoniella eucalypti, Grosmannia galeiformis, Quambalaria eucalypti, and Teratosphaeria destructans.</title>
        <authorList>
            <person name="Wingfield B.D."/>
            <person name="Liu M."/>
            <person name="Nguyen H.D."/>
            <person name="Lane F.A."/>
            <person name="Morgan S.W."/>
            <person name="De Vos L."/>
            <person name="Wilken P.M."/>
            <person name="Duong T.A."/>
            <person name="Aylward J."/>
            <person name="Coetzee M.P."/>
            <person name="Dadej K."/>
            <person name="De Beer Z.W."/>
            <person name="Findlay W."/>
            <person name="Havenga M."/>
            <person name="Kolarik M."/>
            <person name="Menzies J.G."/>
            <person name="Naidoo K."/>
            <person name="Pochopski O."/>
            <person name="Shoukouhi P."/>
            <person name="Santana Q.C."/>
            <person name="Seifert K.A."/>
            <person name="Soal N."/>
            <person name="Steenkamp E.T."/>
            <person name="Tatham C.T."/>
            <person name="van der Nest M.A."/>
            <person name="Wingfield M.J."/>
        </authorList>
    </citation>
    <scope>NUCLEOTIDE SEQUENCE [LARGE SCALE GENOMIC DNA]</scope>
    <source>
        <strain evidence="3">CMW44962</strain>
    </source>
</reference>
<dbReference type="PANTHER" id="PTHR13593:SF113">
    <property type="entry name" value="SI:DKEY-266F7.9"/>
    <property type="match status" value="1"/>
</dbReference>
<dbReference type="InterPro" id="IPR000909">
    <property type="entry name" value="PLipase_C_PInositol-sp_X_dom"/>
</dbReference>
<dbReference type="EMBL" id="RIBY02002256">
    <property type="protein sequence ID" value="KAH9821449.1"/>
    <property type="molecule type" value="Genomic_DNA"/>
</dbReference>
<accession>A0A9W7SL76</accession>
<feature type="transmembrane region" description="Helical" evidence="1">
    <location>
        <begin position="362"/>
        <end position="384"/>
    </location>
</feature>
<evidence type="ECO:0000313" key="3">
    <source>
        <dbReference type="EMBL" id="KAH9821449.1"/>
    </source>
</evidence>
<keyword evidence="4" id="KW-1185">Reference proteome</keyword>
<dbReference type="CDD" id="cd08586">
    <property type="entry name" value="PI-PLCc_BcPLC_like"/>
    <property type="match status" value="1"/>
</dbReference>
<dbReference type="Proteomes" id="UP001138500">
    <property type="component" value="Unassembled WGS sequence"/>
</dbReference>
<evidence type="ECO:0000313" key="4">
    <source>
        <dbReference type="Proteomes" id="UP001138500"/>
    </source>
</evidence>
<dbReference type="InterPro" id="IPR051057">
    <property type="entry name" value="PI-PLC_domain"/>
</dbReference>
<reference evidence="3 4" key="2">
    <citation type="journal article" date="2021" name="Curr. Genet.">
        <title>Genetic response to nitrogen starvation in the aggressive Eucalyptus foliar pathogen Teratosphaeria destructans.</title>
        <authorList>
            <person name="Havenga M."/>
            <person name="Wingfield B.D."/>
            <person name="Wingfield M.J."/>
            <person name="Dreyer L.L."/>
            <person name="Roets F."/>
            <person name="Aylward J."/>
        </authorList>
    </citation>
    <scope>NUCLEOTIDE SEQUENCE [LARGE SCALE GENOMIC DNA]</scope>
    <source>
        <strain evidence="3">CMW44962</strain>
    </source>
</reference>
<dbReference type="PANTHER" id="PTHR13593">
    <property type="match status" value="1"/>
</dbReference>
<dbReference type="SUPFAM" id="SSF51695">
    <property type="entry name" value="PLC-like phosphodiesterases"/>
    <property type="match status" value="1"/>
</dbReference>
<comment type="caution">
    <text evidence="3">The sequence shown here is derived from an EMBL/GenBank/DDBJ whole genome shotgun (WGS) entry which is preliminary data.</text>
</comment>
<keyword evidence="1" id="KW-0812">Transmembrane</keyword>
<protein>
    <submittedName>
        <fullName evidence="3">1-phosphatidylinositol phosphodiesterase</fullName>
    </submittedName>
</protein>
<proteinExistence type="predicted"/>